<evidence type="ECO:0000313" key="10">
    <source>
        <dbReference type="Proteomes" id="UP000253977"/>
    </source>
</evidence>
<keyword evidence="10" id="KW-1185">Reference proteome</keyword>
<sequence length="459" mass="48545">MRRVVSTQRRTTDFGMRVTLMKRTLLCASALALGAGSAMAGGLDRSGQSVLAIFDANNTTSVSFGHVMPSVTGEDAAGNDYDVGEDYQQYGFSYTNQINEQFNYSLIFDQPYGADVDYNNNPATSALGGTFADLNSRALTFVGRYKVTDRFSVFAGIKAEQVNAEVGLNGTAYRTPIALGAAAATANNTFGTSNITPQLLGANAGLAGAAAQAQAAGVLDSFLPPVPVGGGATAPASAVLANQTNGALTNFFPTGGYRFEMEDDTRPGYLIGAAYEIPDIALRFAATYHFEIEHKADTTERLLGQTIRDEVEYVTPQSLNLEFQTGIAEGTLLTAGYRWTEFSAVDVVPTALGADLVNLEDSHRYTLGVGRQFNDKFAGSITLIYEPEGDSDTVSPLGPTDGQFGVTLGMRYVNGPFNISGGINYTKLGDADAGVQDVAVASFEDNSVVGIGFKAQMNF</sequence>
<protein>
    <recommendedName>
        <fullName evidence="11">Aromatic hydrocarbon degradation protein</fullName>
    </recommendedName>
</protein>
<comment type="similarity">
    <text evidence="2">Belongs to the OmpP1/FadL family.</text>
</comment>
<proteinExistence type="inferred from homology"/>
<dbReference type="GO" id="GO:0009279">
    <property type="term" value="C:cell outer membrane"/>
    <property type="evidence" value="ECO:0007669"/>
    <property type="project" value="UniProtKB-SubCell"/>
</dbReference>
<dbReference type="AlphaFoldDB" id="A0A369TS79"/>
<evidence type="ECO:0000256" key="2">
    <source>
        <dbReference type="ARBA" id="ARBA00008163"/>
    </source>
</evidence>
<evidence type="ECO:0008006" key="11">
    <source>
        <dbReference type="Google" id="ProtNLM"/>
    </source>
</evidence>
<dbReference type="Gene3D" id="2.40.160.60">
    <property type="entry name" value="Outer membrane protein transport protein (OMPP1/FadL/TodX)"/>
    <property type="match status" value="1"/>
</dbReference>
<name>A0A369TS79_9RHOB</name>
<evidence type="ECO:0000313" key="9">
    <source>
        <dbReference type="EMBL" id="RDD67295.1"/>
    </source>
</evidence>
<organism evidence="9 10">
    <name type="scientific">Thalassococcus profundi</name>
    <dbReference type="NCBI Taxonomy" id="2282382"/>
    <lineage>
        <taxon>Bacteria</taxon>
        <taxon>Pseudomonadati</taxon>
        <taxon>Pseudomonadota</taxon>
        <taxon>Alphaproteobacteria</taxon>
        <taxon>Rhodobacterales</taxon>
        <taxon>Roseobacteraceae</taxon>
        <taxon>Thalassococcus</taxon>
    </lineage>
</organism>
<keyword evidence="6" id="KW-0472">Membrane</keyword>
<dbReference type="InterPro" id="IPR005017">
    <property type="entry name" value="OMPP1/FadL/TodX"/>
</dbReference>
<feature type="signal peptide" evidence="8">
    <location>
        <begin position="1"/>
        <end position="40"/>
    </location>
</feature>
<dbReference type="PANTHER" id="PTHR35093:SF8">
    <property type="entry name" value="OUTER MEMBRANE PROTEIN NMB0088-RELATED"/>
    <property type="match status" value="1"/>
</dbReference>
<accession>A0A369TS79</accession>
<dbReference type="GO" id="GO:0015483">
    <property type="term" value="F:long-chain fatty acid transporting porin activity"/>
    <property type="evidence" value="ECO:0007669"/>
    <property type="project" value="TreeGrafter"/>
</dbReference>
<evidence type="ECO:0000256" key="7">
    <source>
        <dbReference type="ARBA" id="ARBA00023237"/>
    </source>
</evidence>
<dbReference type="SUPFAM" id="SSF56935">
    <property type="entry name" value="Porins"/>
    <property type="match status" value="1"/>
</dbReference>
<evidence type="ECO:0000256" key="4">
    <source>
        <dbReference type="ARBA" id="ARBA00022692"/>
    </source>
</evidence>
<keyword evidence="3" id="KW-1134">Transmembrane beta strand</keyword>
<comment type="caution">
    <text evidence="9">The sequence shown here is derived from an EMBL/GenBank/DDBJ whole genome shotgun (WGS) entry which is preliminary data.</text>
</comment>
<evidence type="ECO:0000256" key="8">
    <source>
        <dbReference type="SAM" id="SignalP"/>
    </source>
</evidence>
<evidence type="ECO:0000256" key="6">
    <source>
        <dbReference type="ARBA" id="ARBA00023136"/>
    </source>
</evidence>
<evidence type="ECO:0000256" key="5">
    <source>
        <dbReference type="ARBA" id="ARBA00022729"/>
    </source>
</evidence>
<dbReference type="Pfam" id="PF03349">
    <property type="entry name" value="Toluene_X"/>
    <property type="match status" value="1"/>
</dbReference>
<dbReference type="PANTHER" id="PTHR35093">
    <property type="entry name" value="OUTER MEMBRANE PROTEIN NMB0088-RELATED"/>
    <property type="match status" value="1"/>
</dbReference>
<keyword evidence="4" id="KW-0812">Transmembrane</keyword>
<comment type="subcellular location">
    <subcellularLocation>
        <location evidence="1">Cell outer membrane</location>
        <topology evidence="1">Multi-pass membrane protein</topology>
    </subcellularLocation>
</comment>
<keyword evidence="5 8" id="KW-0732">Signal</keyword>
<dbReference type="EMBL" id="QPMK01000003">
    <property type="protein sequence ID" value="RDD67295.1"/>
    <property type="molecule type" value="Genomic_DNA"/>
</dbReference>
<dbReference type="Proteomes" id="UP000253977">
    <property type="component" value="Unassembled WGS sequence"/>
</dbReference>
<gene>
    <name evidence="9" type="ORF">DU478_06075</name>
</gene>
<evidence type="ECO:0000256" key="1">
    <source>
        <dbReference type="ARBA" id="ARBA00004571"/>
    </source>
</evidence>
<keyword evidence="7" id="KW-0998">Cell outer membrane</keyword>
<evidence type="ECO:0000256" key="3">
    <source>
        <dbReference type="ARBA" id="ARBA00022452"/>
    </source>
</evidence>
<reference evidence="9 10" key="1">
    <citation type="submission" date="2018-07" db="EMBL/GenBank/DDBJ databases">
        <title>Thalassococcus profundi sp. nov., a marine bacterium isolated from deep seawater of Okinawa Trough.</title>
        <authorList>
            <person name="Yu M."/>
        </authorList>
    </citation>
    <scope>NUCLEOTIDE SEQUENCE [LARGE SCALE GENOMIC DNA]</scope>
    <source>
        <strain evidence="9 10">WRAS1</strain>
    </source>
</reference>
<feature type="chain" id="PRO_5016620631" description="Aromatic hydrocarbon degradation protein" evidence="8">
    <location>
        <begin position="41"/>
        <end position="459"/>
    </location>
</feature>